<gene>
    <name evidence="5" type="ORF">PCANC_13892</name>
</gene>
<dbReference type="STRING" id="200324.A0A2N5SPV0"/>
<dbReference type="SUPFAM" id="SSF52025">
    <property type="entry name" value="PA domain"/>
    <property type="match status" value="1"/>
</dbReference>
<dbReference type="InterPro" id="IPR051048">
    <property type="entry name" value="Peptidase_S8/S53_subtilisin"/>
</dbReference>
<organism evidence="5 6">
    <name type="scientific">Puccinia coronata f. sp. avenae</name>
    <dbReference type="NCBI Taxonomy" id="200324"/>
    <lineage>
        <taxon>Eukaryota</taxon>
        <taxon>Fungi</taxon>
        <taxon>Dikarya</taxon>
        <taxon>Basidiomycota</taxon>
        <taxon>Pucciniomycotina</taxon>
        <taxon>Pucciniomycetes</taxon>
        <taxon>Pucciniales</taxon>
        <taxon>Pucciniaceae</taxon>
        <taxon>Puccinia</taxon>
    </lineage>
</organism>
<dbReference type="InterPro" id="IPR036852">
    <property type="entry name" value="Peptidase_S8/S53_dom_sf"/>
</dbReference>
<name>A0A2N5SPV0_9BASI</name>
<accession>A0A2N5SPV0</accession>
<dbReference type="Gene3D" id="3.40.50.200">
    <property type="entry name" value="Peptidase S8/S53 domain"/>
    <property type="match status" value="1"/>
</dbReference>
<reference evidence="5 6" key="1">
    <citation type="submission" date="2017-11" db="EMBL/GenBank/DDBJ databases">
        <title>De novo assembly and phasing of dikaryotic genomes from two isolates of Puccinia coronata f. sp. avenae, the causal agent of oat crown rust.</title>
        <authorList>
            <person name="Miller M.E."/>
            <person name="Zhang Y."/>
            <person name="Omidvar V."/>
            <person name="Sperschneider J."/>
            <person name="Schwessinger B."/>
            <person name="Raley C."/>
            <person name="Palmer J.M."/>
            <person name="Garnica D."/>
            <person name="Upadhyaya N."/>
            <person name="Rathjen J."/>
            <person name="Taylor J.M."/>
            <person name="Park R.F."/>
            <person name="Dodds P.N."/>
            <person name="Hirsch C.D."/>
            <person name="Kianian S.F."/>
            <person name="Figueroa M."/>
        </authorList>
    </citation>
    <scope>NUCLEOTIDE SEQUENCE [LARGE SCALE GENOMIC DNA]</scope>
    <source>
        <strain evidence="5">12NC29</strain>
    </source>
</reference>
<dbReference type="GO" id="GO:0004252">
    <property type="term" value="F:serine-type endopeptidase activity"/>
    <property type="evidence" value="ECO:0007669"/>
    <property type="project" value="InterPro"/>
</dbReference>
<dbReference type="PANTHER" id="PTHR43399:SF4">
    <property type="entry name" value="CELL WALL-ASSOCIATED PROTEASE"/>
    <property type="match status" value="1"/>
</dbReference>
<keyword evidence="6" id="KW-1185">Reference proteome</keyword>
<protein>
    <submittedName>
        <fullName evidence="5">Uncharacterized protein</fullName>
    </submittedName>
</protein>
<comment type="caution">
    <text evidence="5">The sequence shown here is derived from an EMBL/GenBank/DDBJ whole genome shotgun (WGS) entry which is preliminary data.</text>
</comment>
<dbReference type="PROSITE" id="PS51892">
    <property type="entry name" value="SUBTILASE"/>
    <property type="match status" value="1"/>
</dbReference>
<evidence type="ECO:0000313" key="5">
    <source>
        <dbReference type="EMBL" id="PLW15241.1"/>
    </source>
</evidence>
<evidence type="ECO:0000313" key="6">
    <source>
        <dbReference type="Proteomes" id="UP000235388"/>
    </source>
</evidence>
<dbReference type="GO" id="GO:0006508">
    <property type="term" value="P:proteolysis"/>
    <property type="evidence" value="ECO:0007669"/>
    <property type="project" value="InterPro"/>
</dbReference>
<dbReference type="SUPFAM" id="SSF52743">
    <property type="entry name" value="Subtilisin-like"/>
    <property type="match status" value="1"/>
</dbReference>
<dbReference type="PANTHER" id="PTHR43399">
    <property type="entry name" value="SUBTILISIN-RELATED"/>
    <property type="match status" value="1"/>
</dbReference>
<evidence type="ECO:0000259" key="3">
    <source>
        <dbReference type="Pfam" id="PF00082"/>
    </source>
</evidence>
<dbReference type="Proteomes" id="UP000235388">
    <property type="component" value="Unassembled WGS sequence"/>
</dbReference>
<comment type="similarity">
    <text evidence="1 2">Belongs to the peptidase S8 family.</text>
</comment>
<dbReference type="InterPro" id="IPR003137">
    <property type="entry name" value="PA_domain"/>
</dbReference>
<feature type="domain" description="PA" evidence="4">
    <location>
        <begin position="147"/>
        <end position="198"/>
    </location>
</feature>
<evidence type="ECO:0000256" key="2">
    <source>
        <dbReference type="PROSITE-ProRule" id="PRU01240"/>
    </source>
</evidence>
<dbReference type="AlphaFoldDB" id="A0A2N5SPV0"/>
<dbReference type="InterPro" id="IPR046450">
    <property type="entry name" value="PA_dom_sf"/>
</dbReference>
<dbReference type="Pfam" id="PF00082">
    <property type="entry name" value="Peptidase_S8"/>
    <property type="match status" value="1"/>
</dbReference>
<comment type="caution">
    <text evidence="2">Lacks conserved residue(s) required for the propagation of feature annotation.</text>
</comment>
<proteinExistence type="inferred from homology"/>
<dbReference type="InterPro" id="IPR000209">
    <property type="entry name" value="Peptidase_S8/S53_dom"/>
</dbReference>
<evidence type="ECO:0000256" key="1">
    <source>
        <dbReference type="ARBA" id="ARBA00011073"/>
    </source>
</evidence>
<evidence type="ECO:0000259" key="4">
    <source>
        <dbReference type="Pfam" id="PF02225"/>
    </source>
</evidence>
<dbReference type="Pfam" id="PF02225">
    <property type="entry name" value="PA"/>
    <property type="match status" value="1"/>
</dbReference>
<sequence length="356" mass="38069">MGVAPNVTLGMYLSGSAEDDGAPFDSMIMAMLHAHKDGADIIPASVGGPGSWGQGKEFLTVVNNLAEKKGTIIIIAAGDDVAEGLFYFGRPASAMNAISVGSVEAQAVITGKFKASNGKELMIYQTSTFNLSGEYPIYITANSTDVTNDACDELPKHTPNLTNYIVLVRRGTCLIEDKANNLAAKGAKHVLFYMAKKDKAGFKVSFPPTKHFYRNSPEGGFPSNFSHGPSYDLRRSLQPMLAGVGSNVVSNFPMNDAGHGSLRGTSMAAPQVWYSLRQDLNPISSNQSATVQINPQKFSVKPGSSQVVKVSFLSPNKLEPRCLAVYSGFIVMTANAECESHNLPYYGILGLLKGQV</sequence>
<dbReference type="OrthoDB" id="206201at2759"/>
<dbReference type="EMBL" id="PGCJ01000901">
    <property type="protein sequence ID" value="PLW15241.1"/>
    <property type="molecule type" value="Genomic_DNA"/>
</dbReference>
<dbReference type="Gene3D" id="3.50.30.30">
    <property type="match status" value="1"/>
</dbReference>
<feature type="domain" description="Peptidase S8/S53" evidence="3">
    <location>
        <begin position="2"/>
        <end position="272"/>
    </location>
</feature>